<evidence type="ECO:0000256" key="1">
    <source>
        <dbReference type="SAM" id="Coils"/>
    </source>
</evidence>
<gene>
    <name evidence="4" type="ORF">EDS130_LOCUS8203</name>
</gene>
<feature type="domain" description="BZIP" evidence="3">
    <location>
        <begin position="273"/>
        <end position="336"/>
    </location>
</feature>
<evidence type="ECO:0000313" key="4">
    <source>
        <dbReference type="EMBL" id="CAF0869278.1"/>
    </source>
</evidence>
<keyword evidence="1" id="KW-0175">Coiled coil</keyword>
<dbReference type="PANTHER" id="PTHR23334:SF20">
    <property type="entry name" value="BASIC LEUCINE ZIPPER 24"/>
    <property type="match status" value="1"/>
</dbReference>
<dbReference type="CDD" id="cd14693">
    <property type="entry name" value="bZIP_CEBP"/>
    <property type="match status" value="1"/>
</dbReference>
<sequence length="354" mass="40497">MNFCWTKEKKSTNSSTIFSKRNRNPYSLSSLHFPCLTNDRLCPLRLLTIQQYVPHYTDRLGDHTYAKIKYEPIEQSDNTSYASQQADDNLSSTAAVNLAITKIKTELKYLCSLQVQNSDESQTTALQTNVDPSFSSDFATSEPSFDLSLNDPLFDELVNNIPLPSEFDDSWPTELEFDSFDQLLSPQLDMTYKDYTDMSMEQDDNNNYFPHVGMTTDVCTTTSSNHDESTTSSVDSTSDDNERDDINRRGLKKSGGPVRKLARFGNKQVVKYSDEYHDRRVKNNEAVKKSRMKAKEKQKTTETKMVELANENRSLTDRVDLLMKELQVLKSLYKELNQDLPSSAVKALERVNVR</sequence>
<evidence type="ECO:0000259" key="3">
    <source>
        <dbReference type="PROSITE" id="PS50217"/>
    </source>
</evidence>
<dbReference type="InterPro" id="IPR031106">
    <property type="entry name" value="C/EBP"/>
</dbReference>
<protein>
    <recommendedName>
        <fullName evidence="3">BZIP domain-containing protein</fullName>
    </recommendedName>
</protein>
<dbReference type="PROSITE" id="PS50217">
    <property type="entry name" value="BZIP"/>
    <property type="match status" value="1"/>
</dbReference>
<dbReference type="AlphaFoldDB" id="A0A813XK10"/>
<dbReference type="InterPro" id="IPR046347">
    <property type="entry name" value="bZIP_sf"/>
</dbReference>
<evidence type="ECO:0000256" key="2">
    <source>
        <dbReference type="SAM" id="MobiDB-lite"/>
    </source>
</evidence>
<organism evidence="4 5">
    <name type="scientific">Adineta ricciae</name>
    <name type="common">Rotifer</name>
    <dbReference type="NCBI Taxonomy" id="249248"/>
    <lineage>
        <taxon>Eukaryota</taxon>
        <taxon>Metazoa</taxon>
        <taxon>Spiralia</taxon>
        <taxon>Gnathifera</taxon>
        <taxon>Rotifera</taxon>
        <taxon>Eurotatoria</taxon>
        <taxon>Bdelloidea</taxon>
        <taxon>Adinetida</taxon>
        <taxon>Adinetidae</taxon>
        <taxon>Adineta</taxon>
    </lineage>
</organism>
<dbReference type="GO" id="GO:0000981">
    <property type="term" value="F:DNA-binding transcription factor activity, RNA polymerase II-specific"/>
    <property type="evidence" value="ECO:0007669"/>
    <property type="project" value="TreeGrafter"/>
</dbReference>
<dbReference type="GO" id="GO:0006351">
    <property type="term" value="P:DNA-templated transcription"/>
    <property type="evidence" value="ECO:0007669"/>
    <property type="project" value="InterPro"/>
</dbReference>
<accession>A0A813XK10</accession>
<evidence type="ECO:0000313" key="5">
    <source>
        <dbReference type="Proteomes" id="UP000663852"/>
    </source>
</evidence>
<dbReference type="EMBL" id="CAJNOJ010000026">
    <property type="protein sequence ID" value="CAF0869278.1"/>
    <property type="molecule type" value="Genomic_DNA"/>
</dbReference>
<dbReference type="SMART" id="SM00338">
    <property type="entry name" value="BRLZ"/>
    <property type="match status" value="1"/>
</dbReference>
<dbReference type="InterPro" id="IPR004827">
    <property type="entry name" value="bZIP"/>
</dbReference>
<dbReference type="GO" id="GO:0000978">
    <property type="term" value="F:RNA polymerase II cis-regulatory region sequence-specific DNA binding"/>
    <property type="evidence" value="ECO:0007669"/>
    <property type="project" value="TreeGrafter"/>
</dbReference>
<dbReference type="PANTHER" id="PTHR23334">
    <property type="entry name" value="CCAAT/ENHANCER BINDING PROTEIN"/>
    <property type="match status" value="1"/>
</dbReference>
<dbReference type="Gene3D" id="1.20.5.170">
    <property type="match status" value="1"/>
</dbReference>
<feature type="region of interest" description="Disordered" evidence="2">
    <location>
        <begin position="220"/>
        <end position="258"/>
    </location>
</feature>
<dbReference type="Pfam" id="PF07716">
    <property type="entry name" value="bZIP_2"/>
    <property type="match status" value="1"/>
</dbReference>
<proteinExistence type="predicted"/>
<name>A0A813XK10_ADIRI</name>
<dbReference type="Proteomes" id="UP000663852">
    <property type="component" value="Unassembled WGS sequence"/>
</dbReference>
<comment type="caution">
    <text evidence="4">The sequence shown here is derived from an EMBL/GenBank/DDBJ whole genome shotgun (WGS) entry which is preliminary data.</text>
</comment>
<dbReference type="OrthoDB" id="10032067at2759"/>
<reference evidence="4" key="1">
    <citation type="submission" date="2021-02" db="EMBL/GenBank/DDBJ databases">
        <authorList>
            <person name="Nowell W R."/>
        </authorList>
    </citation>
    <scope>NUCLEOTIDE SEQUENCE</scope>
</reference>
<dbReference type="SUPFAM" id="SSF57959">
    <property type="entry name" value="Leucine zipper domain"/>
    <property type="match status" value="1"/>
</dbReference>
<feature type="coiled-coil region" evidence="1">
    <location>
        <begin position="291"/>
        <end position="339"/>
    </location>
</feature>